<name>A0A9W4HGP5_PENNA</name>
<accession>A0A9W4HGP5</accession>
<protein>
    <submittedName>
        <fullName evidence="1">Uncharacterized protein</fullName>
    </submittedName>
</protein>
<sequence length="106" mass="11481">MMILKYKIHHQDGAQVFASSSTLDTRILVPSTTKRCLHGLEGLLVADMSLRRLLLSQMSLRGALLTQDLGCGELGNAAVSCRELVNAAVSCGSHLSSQRPPAEFTW</sequence>
<reference evidence="1" key="1">
    <citation type="submission" date="2021-07" db="EMBL/GenBank/DDBJ databases">
        <authorList>
            <person name="Branca A.L. A."/>
        </authorList>
    </citation>
    <scope>NUCLEOTIDE SEQUENCE</scope>
</reference>
<dbReference type="OrthoDB" id="239262at2759"/>
<comment type="caution">
    <text evidence="1">The sequence shown here is derived from an EMBL/GenBank/DDBJ whole genome shotgun (WGS) entry which is preliminary data.</text>
</comment>
<evidence type="ECO:0000313" key="2">
    <source>
        <dbReference type="Proteomes" id="UP001153461"/>
    </source>
</evidence>
<gene>
    <name evidence="1" type="ORF">PNAL_LOCUS2008</name>
</gene>
<evidence type="ECO:0000313" key="1">
    <source>
        <dbReference type="EMBL" id="CAG8005333.1"/>
    </source>
</evidence>
<organism evidence="1 2">
    <name type="scientific">Penicillium nalgiovense</name>
    <dbReference type="NCBI Taxonomy" id="60175"/>
    <lineage>
        <taxon>Eukaryota</taxon>
        <taxon>Fungi</taxon>
        <taxon>Dikarya</taxon>
        <taxon>Ascomycota</taxon>
        <taxon>Pezizomycotina</taxon>
        <taxon>Eurotiomycetes</taxon>
        <taxon>Eurotiomycetidae</taxon>
        <taxon>Eurotiales</taxon>
        <taxon>Aspergillaceae</taxon>
        <taxon>Penicillium</taxon>
    </lineage>
</organism>
<dbReference type="Proteomes" id="UP001153461">
    <property type="component" value="Unassembled WGS sequence"/>
</dbReference>
<dbReference type="EMBL" id="CAJVNV010000058">
    <property type="protein sequence ID" value="CAG8005333.1"/>
    <property type="molecule type" value="Genomic_DNA"/>
</dbReference>
<proteinExistence type="predicted"/>
<dbReference type="AlphaFoldDB" id="A0A9W4HGP5"/>